<comment type="caution">
    <text evidence="2">The sequence shown here is derived from an EMBL/GenBank/DDBJ whole genome shotgun (WGS) entry which is preliminary data.</text>
</comment>
<dbReference type="InterPro" id="IPR050951">
    <property type="entry name" value="Retrovirus_Pol_polyprotein"/>
</dbReference>
<evidence type="ECO:0000313" key="3">
    <source>
        <dbReference type="Proteomes" id="UP000077202"/>
    </source>
</evidence>
<dbReference type="GO" id="GO:0003676">
    <property type="term" value="F:nucleic acid binding"/>
    <property type="evidence" value="ECO:0007669"/>
    <property type="project" value="InterPro"/>
</dbReference>
<evidence type="ECO:0000259" key="1">
    <source>
        <dbReference type="PROSITE" id="PS50994"/>
    </source>
</evidence>
<dbReference type="Proteomes" id="UP000077202">
    <property type="component" value="Unassembled WGS sequence"/>
</dbReference>
<dbReference type="InterPro" id="IPR036397">
    <property type="entry name" value="RNaseH_sf"/>
</dbReference>
<feature type="domain" description="Integrase catalytic" evidence="1">
    <location>
        <begin position="150"/>
        <end position="284"/>
    </location>
</feature>
<evidence type="ECO:0000313" key="2">
    <source>
        <dbReference type="EMBL" id="OAE32066.1"/>
    </source>
</evidence>
<name>A0A176WIQ5_MARPO</name>
<proteinExistence type="predicted"/>
<gene>
    <name evidence="2" type="ORF">AXG93_2278s1460</name>
</gene>
<sequence>MESLLARLTIDPKRIVRGVCMVDTWGGLFHLVSSTGQVYVPARVLLDFGAQLLMLDNAACISLTIRRSELEPCSFEIQTSLGGASDWSYFMTKESISVQLWHDHAHDSSQFVVRAVVTSSASYDLLVGGVVLYRMVVHRLGVANLDADDLSWNPCTCQEDDTGARWHDEVDEEMVPEHFSKWIELVALPDKASEEVAYAFLDMVLSHYGAPAKMLTDKGIEYQGEFQVLCDKALIDHWITSRDHPEADGLAERIVQTVKRALRKYDMQKGHLGDWDIQLSWLAM</sequence>
<dbReference type="InterPro" id="IPR012337">
    <property type="entry name" value="RNaseH-like_sf"/>
</dbReference>
<dbReference type="SUPFAM" id="SSF53098">
    <property type="entry name" value="Ribonuclease H-like"/>
    <property type="match status" value="1"/>
</dbReference>
<dbReference type="AlphaFoldDB" id="A0A176WIQ5"/>
<dbReference type="GO" id="GO:0015074">
    <property type="term" value="P:DNA integration"/>
    <property type="evidence" value="ECO:0007669"/>
    <property type="project" value="InterPro"/>
</dbReference>
<organism evidence="2 3">
    <name type="scientific">Marchantia polymorpha subsp. ruderalis</name>
    <dbReference type="NCBI Taxonomy" id="1480154"/>
    <lineage>
        <taxon>Eukaryota</taxon>
        <taxon>Viridiplantae</taxon>
        <taxon>Streptophyta</taxon>
        <taxon>Embryophyta</taxon>
        <taxon>Marchantiophyta</taxon>
        <taxon>Marchantiopsida</taxon>
        <taxon>Marchantiidae</taxon>
        <taxon>Marchantiales</taxon>
        <taxon>Marchantiaceae</taxon>
        <taxon>Marchantia</taxon>
    </lineage>
</organism>
<dbReference type="InterPro" id="IPR001584">
    <property type="entry name" value="Integrase_cat-core"/>
</dbReference>
<protein>
    <recommendedName>
        <fullName evidence="1">Integrase catalytic domain-containing protein</fullName>
    </recommendedName>
</protein>
<dbReference type="PANTHER" id="PTHR37984:SF5">
    <property type="entry name" value="PROTEIN NYNRIN-LIKE"/>
    <property type="match status" value="1"/>
</dbReference>
<dbReference type="Gene3D" id="3.30.420.10">
    <property type="entry name" value="Ribonuclease H-like superfamily/Ribonuclease H"/>
    <property type="match status" value="1"/>
</dbReference>
<dbReference type="EMBL" id="LVLJ01000898">
    <property type="protein sequence ID" value="OAE32066.1"/>
    <property type="molecule type" value="Genomic_DNA"/>
</dbReference>
<dbReference type="PROSITE" id="PS50994">
    <property type="entry name" value="INTEGRASE"/>
    <property type="match status" value="1"/>
</dbReference>
<keyword evidence="3" id="KW-1185">Reference proteome</keyword>
<dbReference type="PANTHER" id="PTHR37984">
    <property type="entry name" value="PROTEIN CBG26694"/>
    <property type="match status" value="1"/>
</dbReference>
<reference evidence="2" key="1">
    <citation type="submission" date="2016-03" db="EMBL/GenBank/DDBJ databases">
        <title>Mechanisms controlling the formation of the plant cell surface in tip-growing cells are functionally conserved among land plants.</title>
        <authorList>
            <person name="Honkanen S."/>
            <person name="Jones V.A."/>
            <person name="Morieri G."/>
            <person name="Champion C."/>
            <person name="Hetherington A.J."/>
            <person name="Kelly S."/>
            <person name="Saint-Marcoux D."/>
            <person name="Proust H."/>
            <person name="Prescott H."/>
            <person name="Dolan L."/>
        </authorList>
    </citation>
    <scope>NUCLEOTIDE SEQUENCE [LARGE SCALE GENOMIC DNA]</scope>
    <source>
        <tissue evidence="2">Whole gametophyte</tissue>
    </source>
</reference>
<accession>A0A176WIQ5</accession>